<dbReference type="GO" id="GO:0016787">
    <property type="term" value="F:hydrolase activity"/>
    <property type="evidence" value="ECO:0007669"/>
    <property type="project" value="UniProtKB-KW"/>
</dbReference>
<dbReference type="InterPro" id="IPR029018">
    <property type="entry name" value="Hex-like_dom2"/>
</dbReference>
<evidence type="ECO:0000256" key="1">
    <source>
        <dbReference type="ARBA" id="ARBA00022801"/>
    </source>
</evidence>
<evidence type="ECO:0000313" key="3">
    <source>
        <dbReference type="Proteomes" id="UP001597118"/>
    </source>
</evidence>
<dbReference type="Gene3D" id="3.20.20.520">
    <property type="entry name" value="Glycosyl hydrolase family 115"/>
    <property type="match status" value="1"/>
</dbReference>
<dbReference type="PANTHER" id="PTHR37842">
    <property type="match status" value="1"/>
</dbReference>
<accession>A0ABW4I7S6</accession>
<name>A0ABW4I7S6_9SPHI</name>
<reference evidence="3" key="1">
    <citation type="journal article" date="2019" name="Int. J. Syst. Evol. Microbiol.">
        <title>The Global Catalogue of Microorganisms (GCM) 10K type strain sequencing project: providing services to taxonomists for standard genome sequencing and annotation.</title>
        <authorList>
            <consortium name="The Broad Institute Genomics Platform"/>
            <consortium name="The Broad Institute Genome Sequencing Center for Infectious Disease"/>
            <person name="Wu L."/>
            <person name="Ma J."/>
        </authorList>
    </citation>
    <scope>NUCLEOTIDE SEQUENCE [LARGE SCALE GENOMIC DNA]</scope>
    <source>
        <strain evidence="3">CCUG 53762</strain>
    </source>
</reference>
<dbReference type="SUPFAM" id="SSF55545">
    <property type="entry name" value="beta-N-acetylhexosaminidase-like domain"/>
    <property type="match status" value="1"/>
</dbReference>
<keyword evidence="1 2" id="KW-0378">Hydrolase</keyword>
<dbReference type="Gene3D" id="3.30.379.10">
    <property type="entry name" value="Chitobiase/beta-hexosaminidase domain 2-like"/>
    <property type="match status" value="1"/>
</dbReference>
<sequence length="698" mass="80587">MFCKKDNQNLFRLFISVLITGGIIVSSIAKADIVIPFKKNITIYTSTTETEPLYKAVLALQRDIEKVTGSKAHIKDLSAIKEPGIVVLNSVKDKLQQALIGWEAHHVYTTKINDVEQVILQGADSRGTIYAIYEFSEKVLGVPPLWYFINWKPSSQKAITVSSALDIKVNEPTVKYRAWFPNDMDMFSPWRRLNKDNKELWLETALRHKINTIEYYEQGTYSDKTAYKLSDNFRLISSYGLVLTTHHHSPLNATFRAWEDFWKGIKKVELVPELSLKNEDKIEEFWRYHIETLHRANAEMIWVIGFRAAGDHPFWKTFKDAPGSMKERGAVISRMIKKQRDLVLEITGNPEVQFRSIFYNELSDLMAEGYIDLPNDPNLIWNYVASRRDHFPNLDVQKLNTTGNNLGYYFNYQFTSTGSHFAAGEGPWKMEDNYRYLAPKSTKPILFSVVNAGNLREFVMELAANAKMMWDFNDYRTDAFLTDFCRQYYGADKADRISQLYRSYYMAYWQPRKADLQGIDRQYIFQDLRYWRAIEGLVKVIKEKKYDLNPLKEMGGEQIQNRTYQIVPADNGAENQVDAIINGTAKAADAFKKIMGECDEVYNGLNGASKDFFDTNLRGPAHFMYGLNTSLWNLTKAFKEGSTDKGKQTSLVKQAIHELEQAQKALYSTQYPPFESWYSNSTIFNLSKTINLLKTVNQ</sequence>
<evidence type="ECO:0000313" key="2">
    <source>
        <dbReference type="EMBL" id="MFD1628765.1"/>
    </source>
</evidence>
<gene>
    <name evidence="2" type="ORF">ACFSAH_02690</name>
</gene>
<keyword evidence="3" id="KW-1185">Reference proteome</keyword>
<dbReference type="Proteomes" id="UP001597118">
    <property type="component" value="Unassembled WGS sequence"/>
</dbReference>
<dbReference type="EMBL" id="JBHUDG010000003">
    <property type="protein sequence ID" value="MFD1628765.1"/>
    <property type="molecule type" value="Genomic_DNA"/>
</dbReference>
<protein>
    <submittedName>
        <fullName evidence="2">Glycosyl hydrolase 115 family protein</fullName>
    </submittedName>
</protein>
<dbReference type="PANTHER" id="PTHR37842:SF2">
    <property type="entry name" value="GYLCOSYL HYDROLASE 115 C-TERMINAL DOMAIN-CONTAINING PROTEIN"/>
    <property type="match status" value="1"/>
</dbReference>
<dbReference type="Pfam" id="PF15979">
    <property type="entry name" value="Glyco_hydro_115"/>
    <property type="match status" value="1"/>
</dbReference>
<proteinExistence type="predicted"/>
<comment type="caution">
    <text evidence="2">The sequence shown here is derived from an EMBL/GenBank/DDBJ whole genome shotgun (WGS) entry which is preliminary data.</text>
</comment>
<dbReference type="InterPro" id="IPR031924">
    <property type="entry name" value="GH115"/>
</dbReference>
<dbReference type="InterPro" id="IPR042301">
    <property type="entry name" value="GH115_sf"/>
</dbReference>
<dbReference type="RefSeq" id="WP_379661151.1">
    <property type="nucleotide sequence ID" value="NZ_JBHUDG010000003.1"/>
</dbReference>
<organism evidence="2 3">
    <name type="scientific">Pseudopedobacter beijingensis</name>
    <dbReference type="NCBI Taxonomy" id="1207056"/>
    <lineage>
        <taxon>Bacteria</taxon>
        <taxon>Pseudomonadati</taxon>
        <taxon>Bacteroidota</taxon>
        <taxon>Sphingobacteriia</taxon>
        <taxon>Sphingobacteriales</taxon>
        <taxon>Sphingobacteriaceae</taxon>
        <taxon>Pseudopedobacter</taxon>
    </lineage>
</organism>